<keyword evidence="1" id="KW-0812">Transmembrane</keyword>
<evidence type="ECO:0000313" key="2">
    <source>
        <dbReference type="EMBL" id="KAF9075320.1"/>
    </source>
</evidence>
<keyword evidence="3" id="KW-1185">Reference proteome</keyword>
<dbReference type="EMBL" id="JADNRY010000010">
    <property type="protein sequence ID" value="KAF9075320.1"/>
    <property type="molecule type" value="Genomic_DNA"/>
</dbReference>
<keyword evidence="1" id="KW-0472">Membrane</keyword>
<sequence>MIVGLVFGVLAFIAICLALLLAYTRYRRRKRTTGFQRHLMVRQFGSSPLVFERMTPSFSTSEDGEGYREYDNADILEPGLVTQSEISHPPSIYSEPSVQSIHSDSPSIFYTAVPRAGAPGEPALPPSIFSNLSSALGLTLGPPVSESFAPAPAPPPLPQLAPGWVFPRAPVRTSQLPPPKTSRQMEIYDRKVRLQGKLITMQGWGNTTASDSQKAEMMVLKEQIRRLEVLENSPWAMGTSDQLPDLT</sequence>
<name>A0A9P5Q6G1_9AGAR</name>
<evidence type="ECO:0000313" key="3">
    <source>
        <dbReference type="Proteomes" id="UP000772434"/>
    </source>
</evidence>
<evidence type="ECO:0000256" key="1">
    <source>
        <dbReference type="SAM" id="Phobius"/>
    </source>
</evidence>
<dbReference type="AlphaFoldDB" id="A0A9P5Q6G1"/>
<proteinExistence type="predicted"/>
<dbReference type="OrthoDB" id="3017543at2759"/>
<gene>
    <name evidence="2" type="ORF">BDP27DRAFT_43344</name>
</gene>
<reference evidence="2" key="1">
    <citation type="submission" date="2020-11" db="EMBL/GenBank/DDBJ databases">
        <authorList>
            <consortium name="DOE Joint Genome Institute"/>
            <person name="Ahrendt S."/>
            <person name="Riley R."/>
            <person name="Andreopoulos W."/>
            <person name="Labutti K."/>
            <person name="Pangilinan J."/>
            <person name="Ruiz-Duenas F.J."/>
            <person name="Barrasa J.M."/>
            <person name="Sanchez-Garcia M."/>
            <person name="Camarero S."/>
            <person name="Miyauchi S."/>
            <person name="Serrano A."/>
            <person name="Linde D."/>
            <person name="Babiker R."/>
            <person name="Drula E."/>
            <person name="Ayuso-Fernandez I."/>
            <person name="Pacheco R."/>
            <person name="Padilla G."/>
            <person name="Ferreira P."/>
            <person name="Barriuso J."/>
            <person name="Kellner H."/>
            <person name="Castanera R."/>
            <person name="Alfaro M."/>
            <person name="Ramirez L."/>
            <person name="Pisabarro A.G."/>
            <person name="Kuo A."/>
            <person name="Tritt A."/>
            <person name="Lipzen A."/>
            <person name="He G."/>
            <person name="Yan M."/>
            <person name="Ng V."/>
            <person name="Cullen D."/>
            <person name="Martin F."/>
            <person name="Rosso M.-N."/>
            <person name="Henrissat B."/>
            <person name="Hibbett D."/>
            <person name="Martinez A.T."/>
            <person name="Grigoriev I.V."/>
        </authorList>
    </citation>
    <scope>NUCLEOTIDE SEQUENCE</scope>
    <source>
        <strain evidence="2">AH 40177</strain>
    </source>
</reference>
<dbReference type="Proteomes" id="UP000772434">
    <property type="component" value="Unassembled WGS sequence"/>
</dbReference>
<organism evidence="2 3">
    <name type="scientific">Rhodocollybia butyracea</name>
    <dbReference type="NCBI Taxonomy" id="206335"/>
    <lineage>
        <taxon>Eukaryota</taxon>
        <taxon>Fungi</taxon>
        <taxon>Dikarya</taxon>
        <taxon>Basidiomycota</taxon>
        <taxon>Agaricomycotina</taxon>
        <taxon>Agaricomycetes</taxon>
        <taxon>Agaricomycetidae</taxon>
        <taxon>Agaricales</taxon>
        <taxon>Marasmiineae</taxon>
        <taxon>Omphalotaceae</taxon>
        <taxon>Rhodocollybia</taxon>
    </lineage>
</organism>
<keyword evidence="1" id="KW-1133">Transmembrane helix</keyword>
<feature type="transmembrane region" description="Helical" evidence="1">
    <location>
        <begin position="6"/>
        <end position="23"/>
    </location>
</feature>
<comment type="caution">
    <text evidence="2">The sequence shown here is derived from an EMBL/GenBank/DDBJ whole genome shotgun (WGS) entry which is preliminary data.</text>
</comment>
<accession>A0A9P5Q6G1</accession>
<protein>
    <submittedName>
        <fullName evidence="2">Uncharacterized protein</fullName>
    </submittedName>
</protein>